<keyword evidence="1" id="KW-0732">Signal</keyword>
<dbReference type="PROSITE" id="PS51257">
    <property type="entry name" value="PROKAR_LIPOPROTEIN"/>
    <property type="match status" value="1"/>
</dbReference>
<dbReference type="Proteomes" id="UP001061862">
    <property type="component" value="Chromosome"/>
</dbReference>
<organism evidence="3 4">
    <name type="scientific">Devosia neptuniae</name>
    <dbReference type="NCBI Taxonomy" id="191302"/>
    <lineage>
        <taxon>Bacteria</taxon>
        <taxon>Pseudomonadati</taxon>
        <taxon>Pseudomonadota</taxon>
        <taxon>Alphaproteobacteria</taxon>
        <taxon>Hyphomicrobiales</taxon>
        <taxon>Devosiaceae</taxon>
        <taxon>Devosia</taxon>
    </lineage>
</organism>
<dbReference type="EMBL" id="CP104965">
    <property type="protein sequence ID" value="UXN68280.1"/>
    <property type="molecule type" value="Genomic_DNA"/>
</dbReference>
<feature type="signal peptide" evidence="1">
    <location>
        <begin position="1"/>
        <end position="23"/>
    </location>
</feature>
<proteinExistence type="predicted"/>
<dbReference type="PANTHER" id="PTHR30535">
    <property type="entry name" value="VITAMIN B12-BINDING PROTEIN"/>
    <property type="match status" value="1"/>
</dbReference>
<dbReference type="PANTHER" id="PTHR30535:SF7">
    <property type="entry name" value="IRON(III) DICITRATE-BINDING PROTEIN"/>
    <property type="match status" value="1"/>
</dbReference>
<gene>
    <name evidence="3" type="ORF">N8A98_13465</name>
</gene>
<dbReference type="InterPro" id="IPR002491">
    <property type="entry name" value="ABC_transptr_periplasmic_BD"/>
</dbReference>
<evidence type="ECO:0000313" key="4">
    <source>
        <dbReference type="Proteomes" id="UP001061862"/>
    </source>
</evidence>
<protein>
    <submittedName>
        <fullName evidence="3">ABC transporter substrate-binding protein</fullName>
    </submittedName>
</protein>
<evidence type="ECO:0000256" key="1">
    <source>
        <dbReference type="SAM" id="SignalP"/>
    </source>
</evidence>
<keyword evidence="4" id="KW-1185">Reference proteome</keyword>
<feature type="domain" description="Fe/B12 periplasmic-binding" evidence="2">
    <location>
        <begin position="46"/>
        <end position="336"/>
    </location>
</feature>
<dbReference type="Pfam" id="PF01497">
    <property type="entry name" value="Peripla_BP_2"/>
    <property type="match status" value="1"/>
</dbReference>
<name>A0ABY6C7R8_9HYPH</name>
<evidence type="ECO:0000313" key="3">
    <source>
        <dbReference type="EMBL" id="UXN68280.1"/>
    </source>
</evidence>
<dbReference type="PROSITE" id="PS50983">
    <property type="entry name" value="FE_B12_PBP"/>
    <property type="match status" value="1"/>
</dbReference>
<evidence type="ECO:0000259" key="2">
    <source>
        <dbReference type="PROSITE" id="PS50983"/>
    </source>
</evidence>
<reference evidence="3 4" key="1">
    <citation type="submission" date="2022-09" db="EMBL/GenBank/DDBJ databases">
        <title>Interaction between co-microsymbionts with complementary sets of symbiotic genes in legume-rhizobium systems.</title>
        <authorList>
            <person name="Safronova V."/>
            <person name="Sazanova A."/>
            <person name="Afonin A."/>
            <person name="Chirak E."/>
        </authorList>
    </citation>
    <scope>NUCLEOTIDE SEQUENCE [LARGE SCALE GENOMIC DNA]</scope>
    <source>
        <strain evidence="3 4">A18/4-1</strain>
    </source>
</reference>
<feature type="chain" id="PRO_5047154948" evidence="1">
    <location>
        <begin position="24"/>
        <end position="336"/>
    </location>
</feature>
<dbReference type="InterPro" id="IPR050902">
    <property type="entry name" value="ABC_Transporter_SBP"/>
</dbReference>
<sequence length="336" mass="35519">MMRLPAIVTGTLLAGVACMPATAATHYPLILENCGATITIAAAPQRAVGIGQNSSEIMLLLGLADRMVGTAVWVSPVLDELAKANAGVPRLADNQPSFESVVGTNPDFVAAQFLSALGPEGRVGTREQFADLGVPSYVSPTDCDTTDNISADGSRANLWTPELLYREIEELAAIFDVSAQGDELIADFRAREQAVRDRLAGRSDDISILFWFSSAETAGDAWVAGKNGAPGYITNVLGARNVIETEAEWPLVSWETIATADPAVIVIGTMDRRTQAADDPAVKREFLHTDPVASALSAVQAGHIVEMDAQAMNPTLRTIGGLEKLATALEAFGLLD</sequence>
<accession>A0ABY6C7R8</accession>
<dbReference type="Gene3D" id="3.40.50.1980">
    <property type="entry name" value="Nitrogenase molybdenum iron protein domain"/>
    <property type="match status" value="2"/>
</dbReference>
<dbReference type="SUPFAM" id="SSF53807">
    <property type="entry name" value="Helical backbone' metal receptor"/>
    <property type="match status" value="1"/>
</dbReference>
<dbReference type="RefSeq" id="WP_262166041.1">
    <property type="nucleotide sequence ID" value="NZ_CP104965.1"/>
</dbReference>